<dbReference type="AlphaFoldDB" id="A0A5B0DTQ6"/>
<dbReference type="RefSeq" id="WP_149621192.1">
    <property type="nucleotide sequence ID" value="NZ_VOBL01000049.1"/>
</dbReference>
<dbReference type="InterPro" id="IPR015422">
    <property type="entry name" value="PyrdxlP-dep_Trfase_small"/>
</dbReference>
<comment type="cofactor">
    <cofactor evidence="4 6">
        <name>pyridoxal 5'-phosphate</name>
        <dbReference type="ChEBI" id="CHEBI:597326"/>
    </cofactor>
</comment>
<feature type="binding site" evidence="4">
    <location>
        <position position="104"/>
    </location>
    <ligand>
        <name>pyridoxal 5'-phosphate</name>
        <dbReference type="ChEBI" id="CHEBI:597326"/>
    </ligand>
</feature>
<dbReference type="UniPathway" id="UPA00334">
    <property type="reaction ID" value="UER00455"/>
</dbReference>
<sequence>MSTPALRTSRTDLQEADKNDALAPFRERFSLPEDLIYLDGNSLGPHPVGAAERAAQVINEEWSNGLIRSWNDAGWFEMPSRLGDKLSKLIGGNAGETVVTDTTSLNLFKAIASAVRIQQQDAPGRRVILTERDNFPTDIYIAEGISDFLNSVNAETNEHYEVRLIDEDLSLEQALDDSVAVLALSHVNYRTGAMWDMDAVTAAAHTAGALVIWDLAHAAGAVPVDLNGANADYAVGCTYKYLNGGPGSPAFIWVNARHQGRFWQPLTGWWSHAAPFEMADSYTAANDVRRFLCGTQPITSMAMVECGLDVALDADMGMVRDKSLALTDLFITLVDERCGEFGLELITPTNHAERGSHVSFRHPEGYAIIQALIGRGVIGDYREPEVLRFGITPLYLSYTDIWDAVEILRDILETRAWDVPAYKNRNAVT</sequence>
<evidence type="ECO:0000313" key="7">
    <source>
        <dbReference type="EMBL" id="KAA0969315.1"/>
    </source>
</evidence>
<dbReference type="GO" id="GO:0030429">
    <property type="term" value="F:kynureninase activity"/>
    <property type="evidence" value="ECO:0007669"/>
    <property type="project" value="UniProtKB-UniRule"/>
</dbReference>
<dbReference type="GO" id="GO:0043420">
    <property type="term" value="P:anthranilate metabolic process"/>
    <property type="evidence" value="ECO:0007669"/>
    <property type="project" value="TreeGrafter"/>
</dbReference>
<dbReference type="Pfam" id="PF22580">
    <property type="entry name" value="KYNU_C"/>
    <property type="match status" value="1"/>
</dbReference>
<proteinExistence type="inferred from homology"/>
<dbReference type="GO" id="GO:0009435">
    <property type="term" value="P:NAD+ biosynthetic process"/>
    <property type="evidence" value="ECO:0007669"/>
    <property type="project" value="UniProtKB-UniRule"/>
</dbReference>
<dbReference type="Gene3D" id="3.90.1150.10">
    <property type="entry name" value="Aspartate Aminotransferase, domain 1"/>
    <property type="match status" value="1"/>
</dbReference>
<organism evidence="7 8">
    <name type="scientific">Paeniglutamicibacter gangotriensis</name>
    <dbReference type="NCBI Taxonomy" id="254787"/>
    <lineage>
        <taxon>Bacteria</taxon>
        <taxon>Bacillati</taxon>
        <taxon>Actinomycetota</taxon>
        <taxon>Actinomycetes</taxon>
        <taxon>Micrococcales</taxon>
        <taxon>Micrococcaceae</taxon>
        <taxon>Paeniglutamicibacter</taxon>
    </lineage>
</organism>
<dbReference type="InterPro" id="IPR010111">
    <property type="entry name" value="Kynureninase"/>
</dbReference>
<evidence type="ECO:0000313" key="8">
    <source>
        <dbReference type="Proteomes" id="UP000323856"/>
    </source>
</evidence>
<comment type="pathway">
    <text evidence="4 6">Cofactor biosynthesis; NAD(+) biosynthesis; quinolinate from L-kynurenine: step 2/3.</text>
</comment>
<dbReference type="GO" id="GO:0005737">
    <property type="term" value="C:cytoplasm"/>
    <property type="evidence" value="ECO:0007669"/>
    <property type="project" value="UniProtKB-UniRule"/>
</dbReference>
<evidence type="ECO:0000256" key="2">
    <source>
        <dbReference type="ARBA" id="ARBA00022801"/>
    </source>
</evidence>
<keyword evidence="2 4" id="KW-0378">Hydrolase</keyword>
<comment type="subunit">
    <text evidence="4 6">Homodimer.</text>
</comment>
<dbReference type="GO" id="GO:0019805">
    <property type="term" value="P:quinolinate biosynthetic process"/>
    <property type="evidence" value="ECO:0007669"/>
    <property type="project" value="UniProtKB-UniRule"/>
</dbReference>
<evidence type="ECO:0000256" key="1">
    <source>
        <dbReference type="ARBA" id="ARBA00022642"/>
    </source>
</evidence>
<feature type="binding site" evidence="4">
    <location>
        <position position="217"/>
    </location>
    <ligand>
        <name>pyridoxal 5'-phosphate</name>
        <dbReference type="ChEBI" id="CHEBI:597326"/>
    </ligand>
</feature>
<dbReference type="GO" id="GO:0019441">
    <property type="term" value="P:L-tryptophan catabolic process to kynurenine"/>
    <property type="evidence" value="ECO:0007669"/>
    <property type="project" value="TreeGrafter"/>
</dbReference>
<feature type="binding site" evidence="4">
    <location>
        <begin position="135"/>
        <end position="138"/>
    </location>
    <ligand>
        <name>pyridoxal 5'-phosphate</name>
        <dbReference type="ChEBI" id="CHEBI:597326"/>
    </ligand>
</feature>
<keyword evidence="3 4" id="KW-0663">Pyridoxal phosphate</keyword>
<feature type="modified residue" description="N6-(pyridoxal phosphate)lysine" evidence="4">
    <location>
        <position position="240"/>
    </location>
</feature>
<protein>
    <recommendedName>
        <fullName evidence="4 5">Kynureninase</fullName>
        <ecNumber evidence="4 5">3.7.1.3</ecNumber>
    </recommendedName>
    <alternativeName>
        <fullName evidence="4">L-kynurenine hydrolase</fullName>
    </alternativeName>
</protein>
<evidence type="ECO:0000256" key="6">
    <source>
        <dbReference type="PIRNR" id="PIRNR038800"/>
    </source>
</evidence>
<dbReference type="EC" id="3.7.1.3" evidence="4 5"/>
<dbReference type="HAMAP" id="MF_01970">
    <property type="entry name" value="Kynureninase"/>
    <property type="match status" value="1"/>
</dbReference>
<feature type="binding site" evidence="4">
    <location>
        <position position="214"/>
    </location>
    <ligand>
        <name>pyridoxal 5'-phosphate</name>
        <dbReference type="ChEBI" id="CHEBI:597326"/>
    </ligand>
</feature>
<dbReference type="InterPro" id="IPR015421">
    <property type="entry name" value="PyrdxlP-dep_Trfase_major"/>
</dbReference>
<feature type="binding site" evidence="4">
    <location>
        <position position="239"/>
    </location>
    <ligand>
        <name>pyridoxal 5'-phosphate</name>
        <dbReference type="ChEBI" id="CHEBI:597326"/>
    </ligand>
</feature>
<accession>A0A5B0DTQ6</accession>
<feature type="binding site" evidence="4">
    <location>
        <position position="269"/>
    </location>
    <ligand>
        <name>pyridoxal 5'-phosphate</name>
        <dbReference type="ChEBI" id="CHEBI:597326"/>
    </ligand>
</feature>
<dbReference type="Proteomes" id="UP000323856">
    <property type="component" value="Unassembled WGS sequence"/>
</dbReference>
<dbReference type="SUPFAM" id="SSF53383">
    <property type="entry name" value="PLP-dependent transferases"/>
    <property type="match status" value="1"/>
</dbReference>
<feature type="binding site" evidence="4">
    <location>
        <position position="295"/>
    </location>
    <ligand>
        <name>pyridoxal 5'-phosphate</name>
        <dbReference type="ChEBI" id="CHEBI:597326"/>
    </ligand>
</feature>
<comment type="caution">
    <text evidence="4">Lacks conserved residue(s) required for the propagation of feature annotation.</text>
</comment>
<dbReference type="Gene3D" id="3.40.640.10">
    <property type="entry name" value="Type I PLP-dependent aspartate aminotransferase-like (Major domain)"/>
    <property type="match status" value="1"/>
</dbReference>
<evidence type="ECO:0000256" key="3">
    <source>
        <dbReference type="ARBA" id="ARBA00022898"/>
    </source>
</evidence>
<comment type="catalytic activity">
    <reaction evidence="4 6">
        <text>L-kynurenine + H2O = anthranilate + L-alanine + H(+)</text>
        <dbReference type="Rhea" id="RHEA:16813"/>
        <dbReference type="ChEBI" id="CHEBI:15377"/>
        <dbReference type="ChEBI" id="CHEBI:15378"/>
        <dbReference type="ChEBI" id="CHEBI:16567"/>
        <dbReference type="ChEBI" id="CHEBI:57959"/>
        <dbReference type="ChEBI" id="CHEBI:57972"/>
        <dbReference type="EC" id="3.7.1.3"/>
    </reaction>
</comment>
<evidence type="ECO:0000256" key="4">
    <source>
        <dbReference type="HAMAP-Rule" id="MF_01970"/>
    </source>
</evidence>
<evidence type="ECO:0000256" key="5">
    <source>
        <dbReference type="NCBIfam" id="TIGR01814"/>
    </source>
</evidence>
<gene>
    <name evidence="4 7" type="primary">kynU</name>
    <name evidence="7" type="ORF">FQ154_20610</name>
</gene>
<dbReference type="PANTHER" id="PTHR14084:SF0">
    <property type="entry name" value="KYNURENINASE"/>
    <property type="match status" value="1"/>
</dbReference>
<comment type="similarity">
    <text evidence="4 6">Belongs to the kynureninase family.</text>
</comment>
<dbReference type="InterPro" id="IPR015424">
    <property type="entry name" value="PyrdxlP-dep_Trfase"/>
</dbReference>
<comment type="function">
    <text evidence="4 6">Catalyzes the cleavage of L-kynurenine (L-Kyn) and L-3-hydroxykynurenine (L-3OHKyn) into anthranilic acid (AA) and 3-hydroxyanthranilic acid (3-OHAA), respectively.</text>
</comment>
<dbReference type="OrthoDB" id="9812626at2"/>
<reference evidence="7 8" key="1">
    <citation type="submission" date="2019-07" db="EMBL/GenBank/DDBJ databases">
        <title>Analysis of the biochemical properties, biological activity and biotechnological potential of siderophores and biosurfactants produced by Antarctic psychrotolerant bacteria.</title>
        <authorList>
            <person name="Styczynski M."/>
            <person name="Krucon T."/>
            <person name="Decewicz P."/>
            <person name="Dziewit L."/>
        </authorList>
    </citation>
    <scope>NUCLEOTIDE SEQUENCE [LARGE SCALE GENOMIC DNA]</scope>
    <source>
        <strain evidence="7 8">ANT_H27</strain>
    </source>
</reference>
<dbReference type="PIRSF" id="PIRSF038800">
    <property type="entry name" value="KYNU"/>
    <property type="match status" value="1"/>
</dbReference>
<name>A0A5B0DTQ6_9MICC</name>
<dbReference type="GO" id="GO:0097053">
    <property type="term" value="P:L-kynurenine catabolic process"/>
    <property type="evidence" value="ECO:0007669"/>
    <property type="project" value="UniProtKB-UniRule"/>
</dbReference>
<dbReference type="NCBIfam" id="TIGR01814">
    <property type="entry name" value="kynureninase"/>
    <property type="match status" value="1"/>
</dbReference>
<dbReference type="GO" id="GO:0030170">
    <property type="term" value="F:pyridoxal phosphate binding"/>
    <property type="evidence" value="ECO:0007669"/>
    <property type="project" value="UniProtKB-UniRule"/>
</dbReference>
<keyword evidence="1 4" id="KW-0662">Pyridine nucleotide biosynthesis</keyword>
<dbReference type="UniPathway" id="UPA00253">
    <property type="reaction ID" value="UER00329"/>
</dbReference>
<dbReference type="EMBL" id="VOBL01000049">
    <property type="protein sequence ID" value="KAA0969315.1"/>
    <property type="molecule type" value="Genomic_DNA"/>
</dbReference>
<dbReference type="PANTHER" id="PTHR14084">
    <property type="entry name" value="KYNURENINASE"/>
    <property type="match status" value="1"/>
</dbReference>
<feature type="binding site" evidence="4">
    <location>
        <position position="103"/>
    </location>
    <ligand>
        <name>pyridoxal 5'-phosphate</name>
        <dbReference type="ChEBI" id="CHEBI:597326"/>
    </ligand>
</feature>
<comment type="caution">
    <text evidence="7">The sequence shown here is derived from an EMBL/GenBank/DDBJ whole genome shotgun (WGS) entry which is preliminary data.</text>
</comment>
<comment type="pathway">
    <text evidence="4 6">Amino-acid degradation; L-kynurenine degradation; L-alanine and anthranilate from L-kynurenine: step 1/1.</text>
</comment>
<comment type="catalytic activity">
    <reaction evidence="6">
        <text>3-hydroxy-L-kynurenine + H2O = 3-hydroxyanthranilate + L-alanine + H(+)</text>
        <dbReference type="Rhea" id="RHEA:25143"/>
        <dbReference type="ChEBI" id="CHEBI:15377"/>
        <dbReference type="ChEBI" id="CHEBI:15378"/>
        <dbReference type="ChEBI" id="CHEBI:36559"/>
        <dbReference type="ChEBI" id="CHEBI:57972"/>
        <dbReference type="ChEBI" id="CHEBI:58125"/>
        <dbReference type="EC" id="3.7.1.3"/>
    </reaction>
</comment>